<feature type="compositionally biased region" description="Low complexity" evidence="1">
    <location>
        <begin position="280"/>
        <end position="298"/>
    </location>
</feature>
<evidence type="ECO:0000256" key="1">
    <source>
        <dbReference type="SAM" id="MobiDB-lite"/>
    </source>
</evidence>
<dbReference type="AlphaFoldDB" id="A0A1Y2K2M1"/>
<proteinExistence type="predicted"/>
<evidence type="ECO:0000313" key="3">
    <source>
        <dbReference type="Proteomes" id="UP000194003"/>
    </source>
</evidence>
<comment type="caution">
    <text evidence="2">The sequence shown here is derived from an EMBL/GenBank/DDBJ whole genome shotgun (WGS) entry which is preliminary data.</text>
</comment>
<organism evidence="2 3">
    <name type="scientific">Magnetofaba australis IT-1</name>
    <dbReference type="NCBI Taxonomy" id="1434232"/>
    <lineage>
        <taxon>Bacteria</taxon>
        <taxon>Pseudomonadati</taxon>
        <taxon>Pseudomonadota</taxon>
        <taxon>Magnetococcia</taxon>
        <taxon>Magnetococcales</taxon>
        <taxon>Magnetococcaceae</taxon>
        <taxon>Magnetofaba</taxon>
    </lineage>
</organism>
<reference evidence="2 3" key="1">
    <citation type="journal article" date="2016" name="BMC Genomics">
        <title>Combined genomic and structural analyses of a cultured magnetotactic bacterium reveals its niche adaptation to a dynamic environment.</title>
        <authorList>
            <person name="Araujo A.C."/>
            <person name="Morillo V."/>
            <person name="Cypriano J."/>
            <person name="Teixeira L.C."/>
            <person name="Leao P."/>
            <person name="Lyra S."/>
            <person name="Almeida L.G."/>
            <person name="Bazylinski D.A."/>
            <person name="Vasconcellos A.T."/>
            <person name="Abreu F."/>
            <person name="Lins U."/>
        </authorList>
    </citation>
    <scope>NUCLEOTIDE SEQUENCE [LARGE SCALE GENOMIC DNA]</scope>
    <source>
        <strain evidence="2 3">IT-1</strain>
    </source>
</reference>
<sequence length="333" mass="35965">MIELRDICKSFPMFASGGERLKQALLPFGRPPPPLFMRCAISTSPFPAAKPWACWGATAAAKPPCWRSSRRCVNPVPAACAWPDGSPPCWPWGRASTRSSAAATTCCSMAPSTACRAPRCSAACRRSRPSLASAHTSTSPSKPTPRACTCDWRSPPPSTPNQRFWSSMRRWRWAMRSSRPNALSACARSRAAAPPFCSSVTMCAWSPPCATARWCSNRANCASTAPSPRRSTATNICCSAPTTAPTTALRCSTRRRRRRRMSRPAASTPFCAPPPRPRNRANAATTTPTTTASAMAARLCSTTCWSPPERSTPPRCRAIRRSKSTPNSASSKP</sequence>
<feature type="compositionally biased region" description="Polar residues" evidence="1">
    <location>
        <begin position="324"/>
        <end position="333"/>
    </location>
</feature>
<gene>
    <name evidence="2" type="ORF">MAIT1_01972</name>
</gene>
<dbReference type="EMBL" id="LVJN01000020">
    <property type="protein sequence ID" value="OSM01907.1"/>
    <property type="molecule type" value="Genomic_DNA"/>
</dbReference>
<feature type="region of interest" description="Disordered" evidence="1">
    <location>
        <begin position="251"/>
        <end position="333"/>
    </location>
</feature>
<protein>
    <submittedName>
        <fullName evidence="2">Uncharacterized protein</fullName>
    </submittedName>
</protein>
<name>A0A1Y2K2M1_9PROT</name>
<dbReference type="STRING" id="1434232.MAIT1_01972"/>
<accession>A0A1Y2K2M1</accession>
<keyword evidence="3" id="KW-1185">Reference proteome</keyword>
<evidence type="ECO:0000313" key="2">
    <source>
        <dbReference type="EMBL" id="OSM01907.1"/>
    </source>
</evidence>
<dbReference type="Proteomes" id="UP000194003">
    <property type="component" value="Unassembled WGS sequence"/>
</dbReference>
<feature type="compositionally biased region" description="Basic residues" evidence="1">
    <location>
        <begin position="252"/>
        <end position="262"/>
    </location>
</feature>